<keyword evidence="8" id="KW-0521">NADP</keyword>
<protein>
    <recommendedName>
        <fullName evidence="7">Thioredoxin reductase</fullName>
        <ecNumber evidence="7">1.8.1.9</ecNumber>
    </recommendedName>
</protein>
<keyword evidence="4 7" id="KW-0560">Oxidoreductase</keyword>
<evidence type="ECO:0000256" key="3">
    <source>
        <dbReference type="ARBA" id="ARBA00022827"/>
    </source>
</evidence>
<dbReference type="EC" id="1.8.1.9" evidence="7"/>
<evidence type="ECO:0000256" key="6">
    <source>
        <dbReference type="ARBA" id="ARBA00023284"/>
    </source>
</evidence>
<reference evidence="10" key="1">
    <citation type="submission" date="2020-02" db="EMBL/GenBank/DDBJ databases">
        <authorList>
            <person name="Meier V. D."/>
        </authorList>
    </citation>
    <scope>NUCLEOTIDE SEQUENCE</scope>
    <source>
        <strain evidence="10">AVDCRST_MAG42</strain>
    </source>
</reference>
<dbReference type="PANTHER" id="PTHR48105">
    <property type="entry name" value="THIOREDOXIN REDUCTASE 1-RELATED-RELATED"/>
    <property type="match status" value="1"/>
</dbReference>
<comment type="similarity">
    <text evidence="1 7">Belongs to the class-II pyridine nucleotide-disulfide oxidoreductase family.</text>
</comment>
<evidence type="ECO:0000313" key="10">
    <source>
        <dbReference type="EMBL" id="CAA9259808.1"/>
    </source>
</evidence>
<dbReference type="NCBIfam" id="TIGR01292">
    <property type="entry name" value="TRX_reduct"/>
    <property type="match status" value="1"/>
</dbReference>
<dbReference type="InterPro" id="IPR050097">
    <property type="entry name" value="Ferredoxin-NADP_redctase_2"/>
</dbReference>
<dbReference type="AlphaFoldDB" id="A0A6J4ITP2"/>
<evidence type="ECO:0000256" key="2">
    <source>
        <dbReference type="ARBA" id="ARBA00022630"/>
    </source>
</evidence>
<organism evidence="10">
    <name type="scientific">uncultured Chthoniobacterales bacterium</name>
    <dbReference type="NCBI Taxonomy" id="1836801"/>
    <lineage>
        <taxon>Bacteria</taxon>
        <taxon>Pseudomonadati</taxon>
        <taxon>Verrucomicrobiota</taxon>
        <taxon>Spartobacteria</taxon>
        <taxon>Chthoniobacterales</taxon>
        <taxon>environmental samples</taxon>
    </lineage>
</organism>
<dbReference type="GO" id="GO:0004791">
    <property type="term" value="F:thioredoxin-disulfide reductase (NADPH) activity"/>
    <property type="evidence" value="ECO:0007669"/>
    <property type="project" value="UniProtKB-UniRule"/>
</dbReference>
<dbReference type="Gene3D" id="3.50.50.60">
    <property type="entry name" value="FAD/NAD(P)-binding domain"/>
    <property type="match status" value="2"/>
</dbReference>
<evidence type="ECO:0000256" key="4">
    <source>
        <dbReference type="ARBA" id="ARBA00023002"/>
    </source>
</evidence>
<keyword evidence="5" id="KW-1015">Disulfide bond</keyword>
<gene>
    <name evidence="10" type="ORF">AVDCRST_MAG42-2652</name>
</gene>
<dbReference type="PROSITE" id="PS00573">
    <property type="entry name" value="PYRIDINE_REDOX_2"/>
    <property type="match status" value="1"/>
</dbReference>
<accession>A0A6J4ITP2</accession>
<dbReference type="EMBL" id="CADCTA010000094">
    <property type="protein sequence ID" value="CAA9259808.1"/>
    <property type="molecule type" value="Genomic_DNA"/>
</dbReference>
<evidence type="ECO:0000256" key="5">
    <source>
        <dbReference type="ARBA" id="ARBA00023157"/>
    </source>
</evidence>
<comment type="subunit">
    <text evidence="7">Homodimer.</text>
</comment>
<dbReference type="PRINTS" id="PR00368">
    <property type="entry name" value="FADPNR"/>
</dbReference>
<dbReference type="InterPro" id="IPR008255">
    <property type="entry name" value="Pyr_nucl-diS_OxRdtase_2_AS"/>
</dbReference>
<dbReference type="SUPFAM" id="SSF51905">
    <property type="entry name" value="FAD/NAD(P)-binding domain"/>
    <property type="match status" value="1"/>
</dbReference>
<keyword evidence="3 7" id="KW-0274">FAD</keyword>
<evidence type="ECO:0000256" key="8">
    <source>
        <dbReference type="RuleBase" id="RU003881"/>
    </source>
</evidence>
<sequence length="310" mass="33712">MEKVIIVGSGCAGLTAAIYAARANLSPLVLEGSHPGGQLATTTLVENFPGFPEGIDGPQLVMNMHMQAERFGARFSYSEVTDFEPKDDHLRLLIDDEWKETRSVIIASGASARWLSLENEEKLIGHGLTSCATCDGAFYRNVPVCVVGGGDSAAEEALFLTRFASKVYLIHRRDKLRASKIMADRVLACESIEPIWNTVLTQYIPDEKGEMNAVKLRDVNTHEERLLPVACVFVAIGHDPNTKAFHGKLETDPDGYLIRKHLAESKHPGVFIAGDVADRVYKQAITAAGSGCAAAIEAEKYLSGFPHSVD</sequence>
<comment type="catalytic activity">
    <reaction evidence="7">
        <text>[thioredoxin]-dithiol + NADP(+) = [thioredoxin]-disulfide + NADPH + H(+)</text>
        <dbReference type="Rhea" id="RHEA:20345"/>
        <dbReference type="Rhea" id="RHEA-COMP:10698"/>
        <dbReference type="Rhea" id="RHEA-COMP:10700"/>
        <dbReference type="ChEBI" id="CHEBI:15378"/>
        <dbReference type="ChEBI" id="CHEBI:29950"/>
        <dbReference type="ChEBI" id="CHEBI:50058"/>
        <dbReference type="ChEBI" id="CHEBI:57783"/>
        <dbReference type="ChEBI" id="CHEBI:58349"/>
        <dbReference type="EC" id="1.8.1.9"/>
    </reaction>
</comment>
<evidence type="ECO:0000256" key="7">
    <source>
        <dbReference type="RuleBase" id="RU003880"/>
    </source>
</evidence>
<dbReference type="InterPro" id="IPR023753">
    <property type="entry name" value="FAD/NAD-binding_dom"/>
</dbReference>
<keyword evidence="2 7" id="KW-0285">Flavoprotein</keyword>
<dbReference type="GO" id="GO:0005737">
    <property type="term" value="C:cytoplasm"/>
    <property type="evidence" value="ECO:0007669"/>
    <property type="project" value="InterPro"/>
</dbReference>
<dbReference type="InterPro" id="IPR005982">
    <property type="entry name" value="Thioredox_Rdtase"/>
</dbReference>
<dbReference type="Pfam" id="PF07992">
    <property type="entry name" value="Pyr_redox_2"/>
    <property type="match status" value="1"/>
</dbReference>
<dbReference type="PRINTS" id="PR00469">
    <property type="entry name" value="PNDRDTASEII"/>
</dbReference>
<evidence type="ECO:0000259" key="9">
    <source>
        <dbReference type="Pfam" id="PF07992"/>
    </source>
</evidence>
<feature type="domain" description="FAD/NAD(P)-binding" evidence="9">
    <location>
        <begin position="3"/>
        <end position="291"/>
    </location>
</feature>
<proteinExistence type="inferred from homology"/>
<comment type="cofactor">
    <cofactor evidence="8">
        <name>FAD</name>
        <dbReference type="ChEBI" id="CHEBI:57692"/>
    </cofactor>
    <text evidence="8">Binds 1 FAD per subunit.</text>
</comment>
<name>A0A6J4ITP2_9BACT</name>
<dbReference type="InterPro" id="IPR036188">
    <property type="entry name" value="FAD/NAD-bd_sf"/>
</dbReference>
<dbReference type="GO" id="GO:0019430">
    <property type="term" value="P:removal of superoxide radicals"/>
    <property type="evidence" value="ECO:0007669"/>
    <property type="project" value="UniProtKB-UniRule"/>
</dbReference>
<evidence type="ECO:0000256" key="1">
    <source>
        <dbReference type="ARBA" id="ARBA00009333"/>
    </source>
</evidence>
<keyword evidence="6 7" id="KW-0676">Redox-active center</keyword>